<proteinExistence type="predicted"/>
<comment type="caution">
    <text evidence="1">The sequence shown here is derived from an EMBL/GenBank/DDBJ whole genome shotgun (WGS) entry which is preliminary data.</text>
</comment>
<dbReference type="Proteomes" id="UP000468420">
    <property type="component" value="Unassembled WGS sequence"/>
</dbReference>
<dbReference type="AlphaFoldDB" id="A0A6N6JWY3"/>
<evidence type="ECO:0000313" key="1">
    <source>
        <dbReference type="EMBL" id="KAA1271621.1"/>
    </source>
</evidence>
<evidence type="ECO:0000313" key="2">
    <source>
        <dbReference type="Proteomes" id="UP000468420"/>
    </source>
</evidence>
<accession>A0A6N6JWY3</accession>
<sequence length="63" mass="7349">MTTAPKSLLTNHLPFPHQQLMKCACVGPEEKSRAREKKLRQVVCSVGKNIRPPHYSRYHCLFW</sequence>
<protein>
    <submittedName>
        <fullName evidence="1">Uncharacterized protein</fullName>
    </submittedName>
</protein>
<organism evidence="1 2">
    <name type="scientific">Citrobacter pasteurii</name>
    <dbReference type="NCBI Taxonomy" id="1563222"/>
    <lineage>
        <taxon>Bacteria</taxon>
        <taxon>Pseudomonadati</taxon>
        <taxon>Pseudomonadota</taxon>
        <taxon>Gammaproteobacteria</taxon>
        <taxon>Enterobacterales</taxon>
        <taxon>Enterobacteriaceae</taxon>
        <taxon>Citrobacter</taxon>
    </lineage>
</organism>
<gene>
    <name evidence="1" type="ORF">DXF85_24465</name>
</gene>
<reference evidence="1 2" key="1">
    <citation type="submission" date="2018-08" db="EMBL/GenBank/DDBJ databases">
        <title>Complete genomic analysis of a Citrobacter pasteurii isolated from cockles (Cerastoderma edule) containing a new chromosomic qnrB allele.</title>
        <authorList>
            <person name="Rodrigues A."/>
            <person name="Baptista T."/>
            <person name="Quesada A."/>
            <person name="Campos M.J."/>
        </authorList>
    </citation>
    <scope>NUCLEOTIDE SEQUENCE [LARGE SCALE GENOMIC DNA]</scope>
    <source>
        <strain evidence="1 2">BA18</strain>
    </source>
</reference>
<name>A0A6N6JWY3_9ENTR</name>
<dbReference type="EMBL" id="QRDC01000049">
    <property type="protein sequence ID" value="KAA1271621.1"/>
    <property type="molecule type" value="Genomic_DNA"/>
</dbReference>